<dbReference type="OrthoDB" id="4558460at2"/>
<dbReference type="RefSeq" id="WP_112747256.1">
    <property type="nucleotide sequence ID" value="NZ_QMFY01000005.1"/>
</dbReference>
<feature type="domain" description="DUF4145" evidence="1">
    <location>
        <begin position="128"/>
        <end position="219"/>
    </location>
</feature>
<dbReference type="AlphaFoldDB" id="A0A364Y4Y3"/>
<evidence type="ECO:0000259" key="1">
    <source>
        <dbReference type="Pfam" id="PF13643"/>
    </source>
</evidence>
<dbReference type="EMBL" id="QMFY01000005">
    <property type="protein sequence ID" value="RAW01101.1"/>
    <property type="molecule type" value="Genomic_DNA"/>
</dbReference>
<evidence type="ECO:0000313" key="2">
    <source>
        <dbReference type="EMBL" id="RAW01101.1"/>
    </source>
</evidence>
<proteinExistence type="predicted"/>
<dbReference type="InterPro" id="IPR025285">
    <property type="entry name" value="DUF4145"/>
</dbReference>
<sequence length="256" mass="29322">MKAKDWVFNDFTSQPPKHWRCPSCNGGLILEASKLQREETTESKATKHKYSPAYAGIIQCFSCKEVIAITGVASDGDYTNKIGDNEYETIEYISYSPRHFIPALHLFEIPKACPKEIRNEIIKAFGYYFGDTSACANRIRVALEFILTDQGVQKTVVNIKRKRESIKLHARIEMFKKDDKSFSKTRSKLLAIKWIGNDGSHVGKTLTQNDILTAFDLLEYVLENLYGDREKRLTKVASDVNKKRGIVAKRKRKKEF</sequence>
<reference evidence="2 3" key="1">
    <citation type="submission" date="2018-06" db="EMBL/GenBank/DDBJ databases">
        <title>Chryseolinea flavus sp. nov., a member of the phylum Bacteroidetes isolated from soil.</title>
        <authorList>
            <person name="Li Y."/>
            <person name="Wang J."/>
        </authorList>
    </citation>
    <scope>NUCLEOTIDE SEQUENCE [LARGE SCALE GENOMIC DNA]</scope>
    <source>
        <strain evidence="2 3">SDU1-6</strain>
    </source>
</reference>
<dbReference type="Proteomes" id="UP000251889">
    <property type="component" value="Unassembled WGS sequence"/>
</dbReference>
<evidence type="ECO:0000313" key="3">
    <source>
        <dbReference type="Proteomes" id="UP000251889"/>
    </source>
</evidence>
<dbReference type="Pfam" id="PF13643">
    <property type="entry name" value="DUF4145"/>
    <property type="match status" value="1"/>
</dbReference>
<protein>
    <recommendedName>
        <fullName evidence="1">DUF4145 domain-containing protein</fullName>
    </recommendedName>
</protein>
<keyword evidence="3" id="KW-1185">Reference proteome</keyword>
<accession>A0A364Y4Y3</accession>
<organism evidence="2 3">
    <name type="scientific">Pseudochryseolinea flava</name>
    <dbReference type="NCBI Taxonomy" id="2059302"/>
    <lineage>
        <taxon>Bacteria</taxon>
        <taxon>Pseudomonadati</taxon>
        <taxon>Bacteroidota</taxon>
        <taxon>Cytophagia</taxon>
        <taxon>Cytophagales</taxon>
        <taxon>Fulvivirgaceae</taxon>
        <taxon>Pseudochryseolinea</taxon>
    </lineage>
</organism>
<name>A0A364Y4Y3_9BACT</name>
<gene>
    <name evidence="2" type="ORF">DQQ10_12800</name>
</gene>
<comment type="caution">
    <text evidence="2">The sequence shown here is derived from an EMBL/GenBank/DDBJ whole genome shotgun (WGS) entry which is preliminary data.</text>
</comment>